<feature type="chain" id="PRO_5008572354" description="DUF1499 domain-containing protein" evidence="1">
    <location>
        <begin position="24"/>
        <end position="152"/>
    </location>
</feature>
<proteinExistence type="predicted"/>
<dbReference type="PANTHER" id="PTHR34801">
    <property type="entry name" value="EXPRESSED PROTEIN"/>
    <property type="match status" value="1"/>
</dbReference>
<accession>A0A1B4XEW2</accession>
<name>A0A1B4XEW2_9GAMM</name>
<reference evidence="2 3" key="1">
    <citation type="submission" date="2015-05" db="EMBL/GenBank/DDBJ databases">
        <title>Complete genome sequence of a sulfur-oxidizing gammaproteobacterium strain HA5.</title>
        <authorList>
            <person name="Miura A."/>
            <person name="Kojima H."/>
            <person name="Fukui M."/>
        </authorList>
    </citation>
    <scope>NUCLEOTIDE SEQUENCE [LARGE SCALE GENOMIC DNA]</scope>
    <source>
        <strain evidence="2 3">HA5</strain>
    </source>
</reference>
<evidence type="ECO:0008006" key="4">
    <source>
        <dbReference type="Google" id="ProtNLM"/>
    </source>
</evidence>
<keyword evidence="1" id="KW-0732">Signal</keyword>
<dbReference type="InterPro" id="IPR010865">
    <property type="entry name" value="DUF1499"/>
</dbReference>
<dbReference type="KEGG" id="slim:SCL_1030"/>
<dbReference type="AlphaFoldDB" id="A0A1B4XEW2"/>
<dbReference type="EMBL" id="AP014879">
    <property type="protein sequence ID" value="BAV33345.1"/>
    <property type="molecule type" value="Genomic_DNA"/>
</dbReference>
<keyword evidence="3" id="KW-1185">Reference proteome</keyword>
<feature type="signal peptide" evidence="1">
    <location>
        <begin position="1"/>
        <end position="23"/>
    </location>
</feature>
<organism evidence="2 3">
    <name type="scientific">Sulfuricaulis limicola</name>
    <dbReference type="NCBI Taxonomy" id="1620215"/>
    <lineage>
        <taxon>Bacteria</taxon>
        <taxon>Pseudomonadati</taxon>
        <taxon>Pseudomonadota</taxon>
        <taxon>Gammaproteobacteria</taxon>
        <taxon>Acidiferrobacterales</taxon>
        <taxon>Acidiferrobacteraceae</taxon>
        <taxon>Sulfuricaulis</taxon>
    </lineage>
</organism>
<evidence type="ECO:0000313" key="3">
    <source>
        <dbReference type="Proteomes" id="UP000243180"/>
    </source>
</evidence>
<dbReference type="PANTHER" id="PTHR34801:SF6">
    <property type="entry name" value="SLL1620 PROTEIN"/>
    <property type="match status" value="1"/>
</dbReference>
<dbReference type="Proteomes" id="UP000243180">
    <property type="component" value="Chromosome"/>
</dbReference>
<dbReference type="Pfam" id="PF07386">
    <property type="entry name" value="DUF1499"/>
    <property type="match status" value="1"/>
</dbReference>
<protein>
    <recommendedName>
        <fullName evidence="4">DUF1499 domain-containing protein</fullName>
    </recommendedName>
</protein>
<dbReference type="InParanoid" id="A0A1B4XEW2"/>
<evidence type="ECO:0000313" key="2">
    <source>
        <dbReference type="EMBL" id="BAV33345.1"/>
    </source>
</evidence>
<evidence type="ECO:0000256" key="1">
    <source>
        <dbReference type="SAM" id="SignalP"/>
    </source>
</evidence>
<dbReference type="PIRSF" id="PIRSF026426">
    <property type="entry name" value="DUF1499"/>
    <property type="match status" value="1"/>
</dbReference>
<gene>
    <name evidence="2" type="ORF">SCL_1030</name>
</gene>
<sequence length="152" mass="17169">MCDTMTLWRNFLFVVFLTLPVAAPGAESEHMTKRFAPCPDSPNCVSSDATDPAHYTAPFALIIPARQAWPLVREAMKEIPRTEITNDTDFYLRAECTSLVFRFVDDLELELRAGDGIIAVRSASRTGYSDFGVNRRRVERLREALRSRGVVK</sequence>